<name>A0A011W0G7_RUMAL</name>
<dbReference type="PATRIC" id="fig|1341156.4.peg.1265"/>
<dbReference type="Proteomes" id="UP000021369">
    <property type="component" value="Unassembled WGS sequence"/>
</dbReference>
<dbReference type="RefSeq" id="WP_037287430.1">
    <property type="nucleotide sequence ID" value="NZ_JEOB01000002.1"/>
</dbReference>
<protein>
    <recommendedName>
        <fullName evidence="1">DUF6630 domain-containing protein</fullName>
    </recommendedName>
</protein>
<proteinExistence type="predicted"/>
<evidence type="ECO:0000313" key="2">
    <source>
        <dbReference type="EMBL" id="EXM40308.1"/>
    </source>
</evidence>
<gene>
    <name evidence="2" type="ORF">RASY3_09835</name>
</gene>
<dbReference type="Pfam" id="PF20335">
    <property type="entry name" value="DUF6630"/>
    <property type="match status" value="1"/>
</dbReference>
<evidence type="ECO:0000259" key="1">
    <source>
        <dbReference type="Pfam" id="PF20335"/>
    </source>
</evidence>
<keyword evidence="3" id="KW-1185">Reference proteome</keyword>
<sequence length="186" mass="21050">MGLFDKFKKNRSSDSKDNSKIIADIFRTICKENEAIAAEISECTNSPKEYAVKNSTQFSERGISHNDADPDTLMWIGCVDILINNSYAAELDFSCELEDLIFNLGKLKTITAENIILDEKDFSSDEDIILWLSQLDEQLKERNLCIGGIDIDSDSYVIFLTDIRTFKTIKDSADSIGHRIDYAKNL</sequence>
<organism evidence="2 3">
    <name type="scientific">Ruminococcus albus SY3</name>
    <dbReference type="NCBI Taxonomy" id="1341156"/>
    <lineage>
        <taxon>Bacteria</taxon>
        <taxon>Bacillati</taxon>
        <taxon>Bacillota</taxon>
        <taxon>Clostridia</taxon>
        <taxon>Eubacteriales</taxon>
        <taxon>Oscillospiraceae</taxon>
        <taxon>Ruminococcus</taxon>
    </lineage>
</organism>
<dbReference type="AlphaFoldDB" id="A0A011W0G7"/>
<dbReference type="EMBL" id="JEOB01000002">
    <property type="protein sequence ID" value="EXM40308.1"/>
    <property type="molecule type" value="Genomic_DNA"/>
</dbReference>
<reference evidence="2 3" key="1">
    <citation type="submission" date="2013-06" db="EMBL/GenBank/DDBJ databases">
        <title>Rumen cellulosomics: divergent fiber-degrading strategies revealed by comparative genome-wide analysis of six Ruminococcal strains.</title>
        <authorList>
            <person name="Dassa B."/>
            <person name="Borovok I."/>
            <person name="Lamed R."/>
            <person name="Flint H."/>
            <person name="Yeoman C.J."/>
            <person name="White B."/>
            <person name="Bayer E.A."/>
        </authorList>
    </citation>
    <scope>NUCLEOTIDE SEQUENCE [LARGE SCALE GENOMIC DNA]</scope>
    <source>
        <strain evidence="2 3">SY3</strain>
    </source>
</reference>
<feature type="domain" description="DUF6630" evidence="1">
    <location>
        <begin position="23"/>
        <end position="182"/>
    </location>
</feature>
<dbReference type="OrthoDB" id="5107934at2"/>
<evidence type="ECO:0000313" key="3">
    <source>
        <dbReference type="Proteomes" id="UP000021369"/>
    </source>
</evidence>
<comment type="caution">
    <text evidence="2">The sequence shown here is derived from an EMBL/GenBank/DDBJ whole genome shotgun (WGS) entry which is preliminary data.</text>
</comment>
<dbReference type="InterPro" id="IPR046582">
    <property type="entry name" value="DUF6630"/>
</dbReference>
<accession>A0A011W0G7</accession>